<feature type="compositionally biased region" description="Basic and acidic residues" evidence="1">
    <location>
        <begin position="1"/>
        <end position="10"/>
    </location>
</feature>
<proteinExistence type="predicted"/>
<gene>
    <name evidence="2" type="ORF">FJT64_008770</name>
</gene>
<name>A0A6A4VK00_AMPAM</name>
<sequence length="289" mass="31499">MDGSERDRPDPTGPRCSDLTESGTGRVRSTRSTGRLHRTPGAYISAGGAQSAVRAAHQLRDGRGSSPASADLRSQSVHTLSMKGALLVLLGVAAAAATPAADYSNEISLEMRESQLLSIVEGVRQLSLLLRESWNIGSRAARAFTSQMKPADMARALQENDPIEVSLKALSLDNEMCRSRMICELQTKLTSYSMGDLVYEVIKRKVPKLKKYGVVTARDLGAQSCFEVFPCRASSSPLMDNARHLRSLGRGLLRPQRQVLHLLLLPRHQVRRRPARVLVSGSVGEEAVD</sequence>
<feature type="compositionally biased region" description="Low complexity" evidence="1">
    <location>
        <begin position="22"/>
        <end position="33"/>
    </location>
</feature>
<reference evidence="2 3" key="1">
    <citation type="submission" date="2019-07" db="EMBL/GenBank/DDBJ databases">
        <title>Draft genome assembly of a fouling barnacle, Amphibalanus amphitrite (Darwin, 1854): The first reference genome for Thecostraca.</title>
        <authorList>
            <person name="Kim W."/>
        </authorList>
    </citation>
    <scope>NUCLEOTIDE SEQUENCE [LARGE SCALE GENOMIC DNA]</scope>
    <source>
        <strain evidence="2">SNU_AA5</strain>
        <tissue evidence="2">Soma without cirri and trophi</tissue>
    </source>
</reference>
<protein>
    <submittedName>
        <fullName evidence="2">Uncharacterized protein</fullName>
    </submittedName>
</protein>
<evidence type="ECO:0000313" key="2">
    <source>
        <dbReference type="EMBL" id="KAF0293379.1"/>
    </source>
</evidence>
<feature type="region of interest" description="Disordered" evidence="1">
    <location>
        <begin position="1"/>
        <end position="42"/>
    </location>
</feature>
<evidence type="ECO:0000313" key="3">
    <source>
        <dbReference type="Proteomes" id="UP000440578"/>
    </source>
</evidence>
<keyword evidence="3" id="KW-1185">Reference proteome</keyword>
<organism evidence="2 3">
    <name type="scientific">Amphibalanus amphitrite</name>
    <name type="common">Striped barnacle</name>
    <name type="synonym">Balanus amphitrite</name>
    <dbReference type="NCBI Taxonomy" id="1232801"/>
    <lineage>
        <taxon>Eukaryota</taxon>
        <taxon>Metazoa</taxon>
        <taxon>Ecdysozoa</taxon>
        <taxon>Arthropoda</taxon>
        <taxon>Crustacea</taxon>
        <taxon>Multicrustacea</taxon>
        <taxon>Cirripedia</taxon>
        <taxon>Thoracica</taxon>
        <taxon>Thoracicalcarea</taxon>
        <taxon>Balanomorpha</taxon>
        <taxon>Balanoidea</taxon>
        <taxon>Balanidae</taxon>
        <taxon>Amphibalaninae</taxon>
        <taxon>Amphibalanus</taxon>
    </lineage>
</organism>
<accession>A0A6A4VK00</accession>
<dbReference type="OrthoDB" id="10336982at2759"/>
<dbReference type="Proteomes" id="UP000440578">
    <property type="component" value="Unassembled WGS sequence"/>
</dbReference>
<dbReference type="EMBL" id="VIIS01001750">
    <property type="protein sequence ID" value="KAF0293379.1"/>
    <property type="molecule type" value="Genomic_DNA"/>
</dbReference>
<comment type="caution">
    <text evidence="2">The sequence shown here is derived from an EMBL/GenBank/DDBJ whole genome shotgun (WGS) entry which is preliminary data.</text>
</comment>
<evidence type="ECO:0000256" key="1">
    <source>
        <dbReference type="SAM" id="MobiDB-lite"/>
    </source>
</evidence>
<dbReference type="AlphaFoldDB" id="A0A6A4VK00"/>